<reference evidence="1" key="1">
    <citation type="submission" date="2021-10" db="EMBL/GenBank/DDBJ databases">
        <title>The diversity and Nitrogen Metabolism of Culturable Nitrate-Utilizing Bacteria Within the Oxygen Minimum Zone of the Changjiang (Yangtze River)Estuary.</title>
        <authorList>
            <person name="Zhang D."/>
            <person name="Zheng J."/>
            <person name="Liu S."/>
            <person name="He W."/>
        </authorList>
    </citation>
    <scope>NUCLEOTIDE SEQUENCE</scope>
    <source>
        <strain evidence="1">FXH-223</strain>
    </source>
</reference>
<name>A0A9Q3YM31_9GAMM</name>
<comment type="caution">
    <text evidence="1">The sequence shown here is derived from an EMBL/GenBank/DDBJ whole genome shotgun (WGS) entry which is preliminary data.</text>
</comment>
<evidence type="ECO:0000313" key="2">
    <source>
        <dbReference type="Proteomes" id="UP001108027"/>
    </source>
</evidence>
<dbReference type="Gene3D" id="3.40.630.30">
    <property type="match status" value="1"/>
</dbReference>
<protein>
    <submittedName>
        <fullName evidence="1">PanM family protein</fullName>
    </submittedName>
</protein>
<evidence type="ECO:0000313" key="1">
    <source>
        <dbReference type="EMBL" id="MCC4308372.1"/>
    </source>
</evidence>
<dbReference type="SUPFAM" id="SSF55729">
    <property type="entry name" value="Acyl-CoA N-acyltransferases (Nat)"/>
    <property type="match status" value="1"/>
</dbReference>
<sequence length="105" mass="11248">MPITVEFHPSRPELAQTFAQVLRDDPDYAAELELTLQEGAANGGEIAAAHFNGRPVGVAVLHGDNLAWMVIHPATRGRGVGRDFLRGIEAKLGHGVTLPGKCRRG</sequence>
<dbReference type="RefSeq" id="WP_228233579.1">
    <property type="nucleotide sequence ID" value="NZ_ARXL01000021.1"/>
</dbReference>
<organism evidence="1 2">
    <name type="scientific">Alloalcanivorax marinus</name>
    <dbReference type="NCBI Taxonomy" id="1177169"/>
    <lineage>
        <taxon>Bacteria</taxon>
        <taxon>Pseudomonadati</taxon>
        <taxon>Pseudomonadota</taxon>
        <taxon>Gammaproteobacteria</taxon>
        <taxon>Oceanospirillales</taxon>
        <taxon>Alcanivoracaceae</taxon>
        <taxon>Alloalcanivorax</taxon>
    </lineage>
</organism>
<gene>
    <name evidence="1" type="ORF">LL252_07275</name>
</gene>
<keyword evidence="2" id="KW-1185">Reference proteome</keyword>
<accession>A0A9Q3YM31</accession>
<proteinExistence type="predicted"/>
<dbReference type="InterPro" id="IPR016181">
    <property type="entry name" value="Acyl_CoA_acyltransferase"/>
</dbReference>
<dbReference type="Proteomes" id="UP001108027">
    <property type="component" value="Unassembled WGS sequence"/>
</dbReference>
<dbReference type="CDD" id="cd04301">
    <property type="entry name" value="NAT_SF"/>
    <property type="match status" value="1"/>
</dbReference>
<dbReference type="AlphaFoldDB" id="A0A9Q3YM31"/>
<dbReference type="EMBL" id="JAJGNA010000006">
    <property type="protein sequence ID" value="MCC4308372.1"/>
    <property type="molecule type" value="Genomic_DNA"/>
</dbReference>